<dbReference type="AlphaFoldDB" id="A0AAW1JKQ6"/>
<keyword evidence="3" id="KW-1185">Reference proteome</keyword>
<protein>
    <submittedName>
        <fullName evidence="2">Uncharacterized protein</fullName>
    </submittedName>
</protein>
<evidence type="ECO:0000313" key="3">
    <source>
        <dbReference type="Proteomes" id="UP001443914"/>
    </source>
</evidence>
<evidence type="ECO:0000256" key="1">
    <source>
        <dbReference type="SAM" id="MobiDB-lite"/>
    </source>
</evidence>
<dbReference type="Proteomes" id="UP001443914">
    <property type="component" value="Unassembled WGS sequence"/>
</dbReference>
<evidence type="ECO:0000313" key="2">
    <source>
        <dbReference type="EMBL" id="KAK9704744.1"/>
    </source>
</evidence>
<proteinExistence type="predicted"/>
<dbReference type="EMBL" id="JBDFQZ010000007">
    <property type="protein sequence ID" value="KAK9704744.1"/>
    <property type="molecule type" value="Genomic_DNA"/>
</dbReference>
<feature type="region of interest" description="Disordered" evidence="1">
    <location>
        <begin position="23"/>
        <end position="140"/>
    </location>
</feature>
<gene>
    <name evidence="2" type="ORF">RND81_07G008300</name>
</gene>
<organism evidence="2 3">
    <name type="scientific">Saponaria officinalis</name>
    <name type="common">Common soapwort</name>
    <name type="synonym">Lychnis saponaria</name>
    <dbReference type="NCBI Taxonomy" id="3572"/>
    <lineage>
        <taxon>Eukaryota</taxon>
        <taxon>Viridiplantae</taxon>
        <taxon>Streptophyta</taxon>
        <taxon>Embryophyta</taxon>
        <taxon>Tracheophyta</taxon>
        <taxon>Spermatophyta</taxon>
        <taxon>Magnoliopsida</taxon>
        <taxon>eudicotyledons</taxon>
        <taxon>Gunneridae</taxon>
        <taxon>Pentapetalae</taxon>
        <taxon>Caryophyllales</taxon>
        <taxon>Caryophyllaceae</taxon>
        <taxon>Caryophylleae</taxon>
        <taxon>Saponaria</taxon>
    </lineage>
</organism>
<reference evidence="2" key="1">
    <citation type="submission" date="2024-03" db="EMBL/GenBank/DDBJ databases">
        <title>WGS assembly of Saponaria officinalis var. Norfolk2.</title>
        <authorList>
            <person name="Jenkins J."/>
            <person name="Shu S."/>
            <person name="Grimwood J."/>
            <person name="Barry K."/>
            <person name="Goodstein D."/>
            <person name="Schmutz J."/>
            <person name="Leebens-Mack J."/>
            <person name="Osbourn A."/>
        </authorList>
    </citation>
    <scope>NUCLEOTIDE SEQUENCE [LARGE SCALE GENOMIC DNA]</scope>
    <source>
        <strain evidence="2">JIC</strain>
    </source>
</reference>
<feature type="compositionally biased region" description="Acidic residues" evidence="1">
    <location>
        <begin position="26"/>
        <end position="35"/>
    </location>
</feature>
<name>A0AAW1JKQ6_SAPOF</name>
<feature type="compositionally biased region" description="Basic and acidic residues" evidence="1">
    <location>
        <begin position="67"/>
        <end position="82"/>
    </location>
</feature>
<accession>A0AAW1JKQ6</accession>
<comment type="caution">
    <text evidence="2">The sequence shown here is derived from an EMBL/GenBank/DDBJ whole genome shotgun (WGS) entry which is preliminary data.</text>
</comment>
<sequence length="157" mass="17947">MSPPHANCDKECLKCVLDWYNRGPSEDEEDDEDLEFSSQSPRHFVPDSLDPYGLGSRVPETEFDDGGLCREKSPENDDRQKSPDMSPSVDAGCRSGEADSPNRKSFNAYVKRMVNKRPKTPERIPTPRVEYREVDSPSPSTKKFYAYAEKILAKRRR</sequence>